<dbReference type="OrthoDB" id="3504677at2759"/>
<keyword evidence="4" id="KW-1185">Reference proteome</keyword>
<dbReference type="AlphaFoldDB" id="A0A6A6WPS0"/>
<evidence type="ECO:0000313" key="3">
    <source>
        <dbReference type="EMBL" id="KAF2786102.1"/>
    </source>
</evidence>
<dbReference type="InterPro" id="IPR058334">
    <property type="entry name" value="DUF8021"/>
</dbReference>
<feature type="region of interest" description="Disordered" evidence="1">
    <location>
        <begin position="158"/>
        <end position="178"/>
    </location>
</feature>
<name>A0A6A6WPS0_9PLEO</name>
<feature type="domain" description="DUF8021" evidence="2">
    <location>
        <begin position="119"/>
        <end position="220"/>
    </location>
</feature>
<reference evidence="3" key="1">
    <citation type="journal article" date="2020" name="Stud. Mycol.">
        <title>101 Dothideomycetes genomes: a test case for predicting lifestyles and emergence of pathogens.</title>
        <authorList>
            <person name="Haridas S."/>
            <person name="Albert R."/>
            <person name="Binder M."/>
            <person name="Bloem J."/>
            <person name="Labutti K."/>
            <person name="Salamov A."/>
            <person name="Andreopoulos B."/>
            <person name="Baker S."/>
            <person name="Barry K."/>
            <person name="Bills G."/>
            <person name="Bluhm B."/>
            <person name="Cannon C."/>
            <person name="Castanera R."/>
            <person name="Culley D."/>
            <person name="Daum C."/>
            <person name="Ezra D."/>
            <person name="Gonzalez J."/>
            <person name="Henrissat B."/>
            <person name="Kuo A."/>
            <person name="Liang C."/>
            <person name="Lipzen A."/>
            <person name="Lutzoni F."/>
            <person name="Magnuson J."/>
            <person name="Mondo S."/>
            <person name="Nolan M."/>
            <person name="Ohm R."/>
            <person name="Pangilinan J."/>
            <person name="Park H.-J."/>
            <person name="Ramirez L."/>
            <person name="Alfaro M."/>
            <person name="Sun H."/>
            <person name="Tritt A."/>
            <person name="Yoshinaga Y."/>
            <person name="Zwiers L.-H."/>
            <person name="Turgeon B."/>
            <person name="Goodwin S."/>
            <person name="Spatafora J."/>
            <person name="Crous P."/>
            <person name="Grigoriev I."/>
        </authorList>
    </citation>
    <scope>NUCLEOTIDE SEQUENCE</scope>
    <source>
        <strain evidence="3">CBS 109.77</strain>
    </source>
</reference>
<proteinExistence type="predicted"/>
<evidence type="ECO:0000256" key="1">
    <source>
        <dbReference type="SAM" id="MobiDB-lite"/>
    </source>
</evidence>
<dbReference type="Pfam" id="PF26061">
    <property type="entry name" value="DUF8021"/>
    <property type="match status" value="1"/>
</dbReference>
<organism evidence="3 4">
    <name type="scientific">Melanomma pulvis-pyrius CBS 109.77</name>
    <dbReference type="NCBI Taxonomy" id="1314802"/>
    <lineage>
        <taxon>Eukaryota</taxon>
        <taxon>Fungi</taxon>
        <taxon>Dikarya</taxon>
        <taxon>Ascomycota</taxon>
        <taxon>Pezizomycotina</taxon>
        <taxon>Dothideomycetes</taxon>
        <taxon>Pleosporomycetidae</taxon>
        <taxon>Pleosporales</taxon>
        <taxon>Melanommataceae</taxon>
        <taxon>Melanomma</taxon>
    </lineage>
</organism>
<protein>
    <recommendedName>
        <fullName evidence="2">DUF8021 domain-containing protein</fullName>
    </recommendedName>
</protein>
<dbReference type="EMBL" id="MU002550">
    <property type="protein sequence ID" value="KAF2786102.1"/>
    <property type="molecule type" value="Genomic_DNA"/>
</dbReference>
<evidence type="ECO:0000313" key="4">
    <source>
        <dbReference type="Proteomes" id="UP000799757"/>
    </source>
</evidence>
<evidence type="ECO:0000259" key="2">
    <source>
        <dbReference type="Pfam" id="PF26061"/>
    </source>
</evidence>
<sequence length="221" mass="23663">MAAQSSGKTDDLSTLFATSFKYRQNNKDGDVKTGLLSKALKLDHNRTIVDTTACATFTELIATGGPYVIGTQLRFTPDGGNITAIDTIAATTGNWMFDAAKTLSYVKTEDWSTVPEASRSDRKTLQAAADAYLDMWSDSSAKAKVPWGNPCTRTEGSMHVTPDCRSGAPSGGGTKNSDRRYVIDETVGSCDVLVAFGGRQPDSHEFRLVGGKLVLVHTVTV</sequence>
<accession>A0A6A6WPS0</accession>
<dbReference type="Proteomes" id="UP000799757">
    <property type="component" value="Unassembled WGS sequence"/>
</dbReference>
<gene>
    <name evidence="3" type="ORF">K505DRAFT_330587</name>
</gene>